<keyword evidence="2" id="KW-1185">Reference proteome</keyword>
<gene>
    <name evidence="1" type="ORF">FIBSPDRAFT_434254</name>
</gene>
<dbReference type="Proteomes" id="UP000076532">
    <property type="component" value="Unassembled WGS sequence"/>
</dbReference>
<organism evidence="1 2">
    <name type="scientific">Athelia psychrophila</name>
    <dbReference type="NCBI Taxonomy" id="1759441"/>
    <lineage>
        <taxon>Eukaryota</taxon>
        <taxon>Fungi</taxon>
        <taxon>Dikarya</taxon>
        <taxon>Basidiomycota</taxon>
        <taxon>Agaricomycotina</taxon>
        <taxon>Agaricomycetes</taxon>
        <taxon>Agaricomycetidae</taxon>
        <taxon>Atheliales</taxon>
        <taxon>Atheliaceae</taxon>
        <taxon>Athelia</taxon>
    </lineage>
</organism>
<evidence type="ECO:0000313" key="1">
    <source>
        <dbReference type="EMBL" id="KZP32833.1"/>
    </source>
</evidence>
<protein>
    <submittedName>
        <fullName evidence="1">Uncharacterized protein</fullName>
    </submittedName>
</protein>
<proteinExistence type="predicted"/>
<dbReference type="EMBL" id="KV417484">
    <property type="protein sequence ID" value="KZP32833.1"/>
    <property type="molecule type" value="Genomic_DNA"/>
</dbReference>
<accession>A0A166VKU6</accession>
<sequence length="140" mass="16178">MPQGSSRFTPMACRIPTACDWELTRSRPARRTLNCGWHTTTCYRALPRSSGCTMHIFVALWLHFGPTYIRRPCRGSQRHFSNKFIISSLVTRVSLMVTNQKNGWIMDLQARLKWEGRRWAAQTVDLSNWHHWGLACATVA</sequence>
<evidence type="ECO:0000313" key="2">
    <source>
        <dbReference type="Proteomes" id="UP000076532"/>
    </source>
</evidence>
<name>A0A166VKU6_9AGAM</name>
<reference evidence="1 2" key="1">
    <citation type="journal article" date="2016" name="Mol. Biol. Evol.">
        <title>Comparative Genomics of Early-Diverging Mushroom-Forming Fungi Provides Insights into the Origins of Lignocellulose Decay Capabilities.</title>
        <authorList>
            <person name="Nagy L.G."/>
            <person name="Riley R."/>
            <person name="Tritt A."/>
            <person name="Adam C."/>
            <person name="Daum C."/>
            <person name="Floudas D."/>
            <person name="Sun H."/>
            <person name="Yadav J.S."/>
            <person name="Pangilinan J."/>
            <person name="Larsson K.H."/>
            <person name="Matsuura K."/>
            <person name="Barry K."/>
            <person name="Labutti K."/>
            <person name="Kuo R."/>
            <person name="Ohm R.A."/>
            <person name="Bhattacharya S.S."/>
            <person name="Shirouzu T."/>
            <person name="Yoshinaga Y."/>
            <person name="Martin F.M."/>
            <person name="Grigoriev I.V."/>
            <person name="Hibbett D.S."/>
        </authorList>
    </citation>
    <scope>NUCLEOTIDE SEQUENCE [LARGE SCALE GENOMIC DNA]</scope>
    <source>
        <strain evidence="1 2">CBS 109695</strain>
    </source>
</reference>
<dbReference type="AlphaFoldDB" id="A0A166VKU6"/>